<dbReference type="EMBL" id="VNJK01000001">
    <property type="protein sequence ID" value="TVX92031.1"/>
    <property type="molecule type" value="Genomic_DNA"/>
</dbReference>
<dbReference type="GO" id="GO:0016020">
    <property type="term" value="C:membrane"/>
    <property type="evidence" value="ECO:0007669"/>
    <property type="project" value="TreeGrafter"/>
</dbReference>
<dbReference type="GO" id="GO:0000407">
    <property type="term" value="C:phagophore assembly site"/>
    <property type="evidence" value="ECO:0007669"/>
    <property type="project" value="TreeGrafter"/>
</dbReference>
<dbReference type="PANTHER" id="PTHR24348:SF22">
    <property type="entry name" value="NON-SPECIFIC SERINE_THREONINE PROTEIN KINASE"/>
    <property type="match status" value="1"/>
</dbReference>
<keyword evidence="2" id="KW-0547">Nucleotide-binding</keyword>
<dbReference type="GO" id="GO:0005524">
    <property type="term" value="F:ATP binding"/>
    <property type="evidence" value="ECO:0007669"/>
    <property type="project" value="UniProtKB-KW"/>
</dbReference>
<proteinExistence type="predicted"/>
<organism evidence="6 7">
    <name type="scientific">Paenibacillus agilis</name>
    <dbReference type="NCBI Taxonomy" id="3020863"/>
    <lineage>
        <taxon>Bacteria</taxon>
        <taxon>Bacillati</taxon>
        <taxon>Bacillota</taxon>
        <taxon>Bacilli</taxon>
        <taxon>Bacillales</taxon>
        <taxon>Paenibacillaceae</taxon>
        <taxon>Paenibacillus</taxon>
    </lineage>
</organism>
<evidence type="ECO:0000313" key="7">
    <source>
        <dbReference type="Proteomes" id="UP000318102"/>
    </source>
</evidence>
<evidence type="ECO:0000256" key="1">
    <source>
        <dbReference type="ARBA" id="ARBA00022679"/>
    </source>
</evidence>
<evidence type="ECO:0000256" key="4">
    <source>
        <dbReference type="ARBA" id="ARBA00022840"/>
    </source>
</evidence>
<dbReference type="SUPFAM" id="SSF56112">
    <property type="entry name" value="Protein kinase-like (PK-like)"/>
    <property type="match status" value="1"/>
</dbReference>
<evidence type="ECO:0000256" key="2">
    <source>
        <dbReference type="ARBA" id="ARBA00022741"/>
    </source>
</evidence>
<evidence type="ECO:0000259" key="5">
    <source>
        <dbReference type="PROSITE" id="PS50011"/>
    </source>
</evidence>
<keyword evidence="3 6" id="KW-0418">Kinase</keyword>
<keyword evidence="1" id="KW-0808">Transferase</keyword>
<sequence length="309" mass="35341">MTTTLRSYNGLFTNMKLRRTYKIKRHVSSSELSHVYVGVHMQSGNSVIIKEYYPQSLAIRDLNRRTVLCRLPAQQSSFHVLKQAFMQEAAILSQVHHPNIMKLLDHFEDNGTAYLVTELCKGKTLDKLVQSTDLTPTASRELLAHTMLPLLDAISAIHQHGIIHRDLKPQNIIVNSNGHAKLIDFGSAIHIEDQIQRRIFTSRSYSALELYSLQSKQGVSSDIYSLAAIVYFIINGTAPDDVADRLFEDHLGKKLEQKNMTRLLSFVIRWGLALEPNKRCSSLGWFRCAFQAEHLLHKYKLKFNLRQVQ</sequence>
<dbReference type="AlphaFoldDB" id="A0A559IWR6"/>
<protein>
    <submittedName>
        <fullName evidence="6">Serine/threonine protein kinase</fullName>
    </submittedName>
</protein>
<comment type="caution">
    <text evidence="6">The sequence shown here is derived from an EMBL/GenBank/DDBJ whole genome shotgun (WGS) entry which is preliminary data.</text>
</comment>
<dbReference type="InterPro" id="IPR045269">
    <property type="entry name" value="Atg1-like"/>
</dbReference>
<dbReference type="PROSITE" id="PS50011">
    <property type="entry name" value="PROTEIN_KINASE_DOM"/>
    <property type="match status" value="1"/>
</dbReference>
<name>A0A559IWR6_9BACL</name>
<dbReference type="GO" id="GO:0004674">
    <property type="term" value="F:protein serine/threonine kinase activity"/>
    <property type="evidence" value="ECO:0007669"/>
    <property type="project" value="UniProtKB-KW"/>
</dbReference>
<dbReference type="InterPro" id="IPR011009">
    <property type="entry name" value="Kinase-like_dom_sf"/>
</dbReference>
<evidence type="ECO:0000313" key="6">
    <source>
        <dbReference type="EMBL" id="TVX92031.1"/>
    </source>
</evidence>
<dbReference type="Proteomes" id="UP000318102">
    <property type="component" value="Unassembled WGS sequence"/>
</dbReference>
<dbReference type="SMART" id="SM00220">
    <property type="entry name" value="S_TKc"/>
    <property type="match status" value="1"/>
</dbReference>
<keyword evidence="7" id="KW-1185">Reference proteome</keyword>
<dbReference type="PROSITE" id="PS00108">
    <property type="entry name" value="PROTEIN_KINASE_ST"/>
    <property type="match status" value="1"/>
</dbReference>
<dbReference type="Gene3D" id="1.10.510.10">
    <property type="entry name" value="Transferase(Phosphotransferase) domain 1"/>
    <property type="match status" value="1"/>
</dbReference>
<dbReference type="GO" id="GO:0005829">
    <property type="term" value="C:cytosol"/>
    <property type="evidence" value="ECO:0007669"/>
    <property type="project" value="TreeGrafter"/>
</dbReference>
<evidence type="ECO:0000256" key="3">
    <source>
        <dbReference type="ARBA" id="ARBA00022777"/>
    </source>
</evidence>
<dbReference type="CDD" id="cd14014">
    <property type="entry name" value="STKc_PknB_like"/>
    <property type="match status" value="1"/>
</dbReference>
<dbReference type="PANTHER" id="PTHR24348">
    <property type="entry name" value="SERINE/THREONINE-PROTEIN KINASE UNC-51-RELATED"/>
    <property type="match status" value="1"/>
</dbReference>
<gene>
    <name evidence="6" type="ORF">FPZ44_02540</name>
</gene>
<dbReference type="GO" id="GO:0005776">
    <property type="term" value="C:autophagosome"/>
    <property type="evidence" value="ECO:0007669"/>
    <property type="project" value="TreeGrafter"/>
</dbReference>
<keyword evidence="4" id="KW-0067">ATP-binding</keyword>
<feature type="domain" description="Protein kinase" evidence="5">
    <location>
        <begin position="21"/>
        <end position="300"/>
    </location>
</feature>
<accession>A0A559IWR6</accession>
<dbReference type="InterPro" id="IPR008271">
    <property type="entry name" value="Ser/Thr_kinase_AS"/>
</dbReference>
<reference evidence="6 7" key="1">
    <citation type="submission" date="2019-07" db="EMBL/GenBank/DDBJ databases">
        <authorList>
            <person name="Kim J."/>
        </authorList>
    </citation>
    <scope>NUCLEOTIDE SEQUENCE [LARGE SCALE GENOMIC DNA]</scope>
    <source>
        <strain evidence="6 7">N4</strain>
    </source>
</reference>
<dbReference type="OrthoDB" id="9788659at2"/>
<dbReference type="RefSeq" id="WP_144987095.1">
    <property type="nucleotide sequence ID" value="NZ_VNJK01000001.1"/>
</dbReference>
<dbReference type="InterPro" id="IPR000719">
    <property type="entry name" value="Prot_kinase_dom"/>
</dbReference>
<keyword evidence="6" id="KW-0723">Serine/threonine-protein kinase</keyword>
<dbReference type="Pfam" id="PF00069">
    <property type="entry name" value="Pkinase"/>
    <property type="match status" value="1"/>
</dbReference>